<dbReference type="PANTHER" id="PTHR23515">
    <property type="entry name" value="HIGH-AFFINITY NITRATE TRANSPORTER 2.3"/>
    <property type="match status" value="1"/>
</dbReference>
<feature type="transmembrane region" description="Helical" evidence="7">
    <location>
        <begin position="341"/>
        <end position="366"/>
    </location>
</feature>
<dbReference type="InterPro" id="IPR011701">
    <property type="entry name" value="MFS"/>
</dbReference>
<feature type="transmembrane region" description="Helical" evidence="7">
    <location>
        <begin position="15"/>
        <end position="39"/>
    </location>
</feature>
<feature type="transmembrane region" description="Helical" evidence="7">
    <location>
        <begin position="222"/>
        <end position="240"/>
    </location>
</feature>
<dbReference type="InterPro" id="IPR020846">
    <property type="entry name" value="MFS_dom"/>
</dbReference>
<feature type="transmembrane region" description="Helical" evidence="7">
    <location>
        <begin position="252"/>
        <end position="272"/>
    </location>
</feature>
<accession>A0A4R2D0Z7</accession>
<evidence type="ECO:0000256" key="2">
    <source>
        <dbReference type="ARBA" id="ARBA00008432"/>
    </source>
</evidence>
<sequence>MSEIKQPLSPREPAVALWMSTFAFTICFAIWTIFAIIGIRIKEDLGLTEAQFGLLVGTPILTGSLVRILLGVWTPRYGGRLVYTLTMLAAALSTLMLSHAATFPQMLLAGLGVGLAGGSFAVGVAYVSPFFPPEKQGTVLGIFGAGNVGAALTKFLAPFVLVAAGWQMVAEIWAAALILTACLFWFTTSDDPAFRNRRDGKAPKRSLMQEFAPLRKAQVWRFSLYYFFAFGGFVALALWLPRYLVGVYGFDIATAGMVAAAYSIPGSIFRALGGMLSDRKGARAVMYWMFGISAVATLILSLPSGVTPAVFIVTVFVLGFVMSLGKAAVYKHIPAYYPDSVGPVGGIVGMVGGLGGFVLPIAFGLLKDATGLWSSCFLLLFAVVAVSLLWMHLSIRQMERPSVSAVAA</sequence>
<dbReference type="InterPro" id="IPR036259">
    <property type="entry name" value="MFS_trans_sf"/>
</dbReference>
<dbReference type="GO" id="GO:0042128">
    <property type="term" value="P:nitrate assimilation"/>
    <property type="evidence" value="ECO:0007669"/>
    <property type="project" value="UniProtKB-KW"/>
</dbReference>
<dbReference type="RefSeq" id="WP_133034665.1">
    <property type="nucleotide sequence ID" value="NZ_BAABEI010000003.1"/>
</dbReference>
<feature type="transmembrane region" description="Helical" evidence="7">
    <location>
        <begin position="139"/>
        <end position="166"/>
    </location>
</feature>
<keyword evidence="3 7" id="KW-0812">Transmembrane</keyword>
<evidence type="ECO:0000256" key="7">
    <source>
        <dbReference type="SAM" id="Phobius"/>
    </source>
</evidence>
<feature type="transmembrane region" description="Helical" evidence="7">
    <location>
        <begin position="82"/>
        <end position="101"/>
    </location>
</feature>
<dbReference type="SUPFAM" id="SSF103473">
    <property type="entry name" value="MFS general substrate transporter"/>
    <property type="match status" value="1"/>
</dbReference>
<dbReference type="PROSITE" id="PS50850">
    <property type="entry name" value="MFS"/>
    <property type="match status" value="1"/>
</dbReference>
<name>A0A4R2D0Z7_SHIGR</name>
<organism evidence="9 10">
    <name type="scientific">Shinella granuli</name>
    <dbReference type="NCBI Taxonomy" id="323621"/>
    <lineage>
        <taxon>Bacteria</taxon>
        <taxon>Pseudomonadati</taxon>
        <taxon>Pseudomonadota</taxon>
        <taxon>Alphaproteobacteria</taxon>
        <taxon>Hyphomicrobiales</taxon>
        <taxon>Rhizobiaceae</taxon>
        <taxon>Shinella</taxon>
    </lineage>
</organism>
<comment type="subcellular location">
    <subcellularLocation>
        <location evidence="1">Membrane</location>
        <topology evidence="1">Multi-pass membrane protein</topology>
    </subcellularLocation>
</comment>
<protein>
    <submittedName>
        <fullName evidence="9">NNP family nitrate/nitrite transporter-like MFS transporter</fullName>
    </submittedName>
</protein>
<dbReference type="InterPro" id="IPR044772">
    <property type="entry name" value="NO3_transporter"/>
</dbReference>
<dbReference type="GO" id="GO:0016020">
    <property type="term" value="C:membrane"/>
    <property type="evidence" value="ECO:0007669"/>
    <property type="project" value="UniProtKB-SubCell"/>
</dbReference>
<dbReference type="Gene3D" id="1.20.1250.20">
    <property type="entry name" value="MFS general substrate transporter like domains"/>
    <property type="match status" value="2"/>
</dbReference>
<comment type="similarity">
    <text evidence="2">Belongs to the major facilitator superfamily. Nitrate/nitrite porter (TC 2.A.1.8) family.</text>
</comment>
<keyword evidence="6 7" id="KW-0472">Membrane</keyword>
<dbReference type="AlphaFoldDB" id="A0A4R2D0Z7"/>
<feature type="domain" description="Major facilitator superfamily (MFS) profile" evidence="8">
    <location>
        <begin position="13"/>
        <end position="399"/>
    </location>
</feature>
<dbReference type="GO" id="GO:0015112">
    <property type="term" value="F:nitrate transmembrane transporter activity"/>
    <property type="evidence" value="ECO:0007669"/>
    <property type="project" value="InterPro"/>
</dbReference>
<feature type="transmembrane region" description="Helical" evidence="7">
    <location>
        <begin position="107"/>
        <end position="127"/>
    </location>
</feature>
<evidence type="ECO:0000256" key="4">
    <source>
        <dbReference type="ARBA" id="ARBA00022989"/>
    </source>
</evidence>
<proteinExistence type="inferred from homology"/>
<dbReference type="Pfam" id="PF07690">
    <property type="entry name" value="MFS_1"/>
    <property type="match status" value="1"/>
</dbReference>
<dbReference type="Proteomes" id="UP000295351">
    <property type="component" value="Unassembled WGS sequence"/>
</dbReference>
<evidence type="ECO:0000256" key="1">
    <source>
        <dbReference type="ARBA" id="ARBA00004141"/>
    </source>
</evidence>
<keyword evidence="5" id="KW-0534">Nitrate assimilation</keyword>
<evidence type="ECO:0000256" key="5">
    <source>
        <dbReference type="ARBA" id="ARBA00023063"/>
    </source>
</evidence>
<evidence type="ECO:0000256" key="3">
    <source>
        <dbReference type="ARBA" id="ARBA00022692"/>
    </source>
</evidence>
<feature type="transmembrane region" description="Helical" evidence="7">
    <location>
        <begin position="309"/>
        <end position="329"/>
    </location>
</feature>
<feature type="transmembrane region" description="Helical" evidence="7">
    <location>
        <begin position="51"/>
        <end position="70"/>
    </location>
</feature>
<feature type="transmembrane region" description="Helical" evidence="7">
    <location>
        <begin position="284"/>
        <end position="303"/>
    </location>
</feature>
<evidence type="ECO:0000313" key="9">
    <source>
        <dbReference type="EMBL" id="TCN44939.1"/>
    </source>
</evidence>
<feature type="transmembrane region" description="Helical" evidence="7">
    <location>
        <begin position="172"/>
        <end position="188"/>
    </location>
</feature>
<feature type="transmembrane region" description="Helical" evidence="7">
    <location>
        <begin position="372"/>
        <end position="391"/>
    </location>
</feature>
<evidence type="ECO:0000313" key="10">
    <source>
        <dbReference type="Proteomes" id="UP000295351"/>
    </source>
</evidence>
<evidence type="ECO:0000256" key="6">
    <source>
        <dbReference type="ARBA" id="ARBA00023136"/>
    </source>
</evidence>
<keyword evidence="4 7" id="KW-1133">Transmembrane helix</keyword>
<evidence type="ECO:0000259" key="8">
    <source>
        <dbReference type="PROSITE" id="PS50850"/>
    </source>
</evidence>
<dbReference type="EMBL" id="SLVX01000008">
    <property type="protein sequence ID" value="TCN44939.1"/>
    <property type="molecule type" value="Genomic_DNA"/>
</dbReference>
<gene>
    <name evidence="9" type="ORF">EV665_10879</name>
</gene>
<reference evidence="9 10" key="1">
    <citation type="submission" date="2019-03" db="EMBL/GenBank/DDBJ databases">
        <title>Genomic Encyclopedia of Type Strains, Phase IV (KMG-IV): sequencing the most valuable type-strain genomes for metagenomic binning, comparative biology and taxonomic classification.</title>
        <authorList>
            <person name="Goeker M."/>
        </authorList>
    </citation>
    <scope>NUCLEOTIDE SEQUENCE [LARGE SCALE GENOMIC DNA]</scope>
    <source>
        <strain evidence="9 10">DSM 18401</strain>
    </source>
</reference>
<comment type="caution">
    <text evidence="9">The sequence shown here is derived from an EMBL/GenBank/DDBJ whole genome shotgun (WGS) entry which is preliminary data.</text>
</comment>
<keyword evidence="10" id="KW-1185">Reference proteome</keyword>